<feature type="domain" description="EF-hand" evidence="3">
    <location>
        <begin position="28"/>
        <end position="63"/>
    </location>
</feature>
<dbReference type="PROSITE" id="PS00018">
    <property type="entry name" value="EF_HAND_1"/>
    <property type="match status" value="3"/>
</dbReference>
<dbReference type="PROSITE" id="PS50222">
    <property type="entry name" value="EF_HAND_2"/>
    <property type="match status" value="3"/>
</dbReference>
<evidence type="ECO:0000256" key="2">
    <source>
        <dbReference type="ARBA" id="ARBA00022837"/>
    </source>
</evidence>
<dbReference type="eggNOG" id="KOG0027">
    <property type="taxonomic scope" value="Eukaryota"/>
</dbReference>
<evidence type="ECO:0000313" key="5">
    <source>
        <dbReference type="EnsemblMetazoa" id="HelroP91152"/>
    </source>
</evidence>
<dbReference type="FunFam" id="1.10.238.10:FF:000652">
    <property type="entry name" value="Uncharacterized protein"/>
    <property type="match status" value="1"/>
</dbReference>
<dbReference type="OMA" id="EMMKQAD"/>
<dbReference type="InParanoid" id="T1G804"/>
<keyword evidence="2" id="KW-0106">Calcium</keyword>
<protein>
    <recommendedName>
        <fullName evidence="3">EF-hand domain-containing protein</fullName>
    </recommendedName>
</protein>
<dbReference type="GO" id="GO:0005509">
    <property type="term" value="F:calcium ion binding"/>
    <property type="evidence" value="ECO:0000318"/>
    <property type="project" value="GO_Central"/>
</dbReference>
<dbReference type="Gene3D" id="1.10.238.10">
    <property type="entry name" value="EF-hand"/>
    <property type="match status" value="2"/>
</dbReference>
<dbReference type="KEGG" id="hro:HELRODRAFT_91152"/>
<dbReference type="EnsemblMetazoa" id="HelroT91152">
    <property type="protein sequence ID" value="HelroP91152"/>
    <property type="gene ID" value="HelroG91152"/>
</dbReference>
<keyword evidence="1" id="KW-0677">Repeat</keyword>
<dbReference type="InterPro" id="IPR002048">
    <property type="entry name" value="EF_hand_dom"/>
</dbReference>
<accession>T1G804</accession>
<evidence type="ECO:0000256" key="1">
    <source>
        <dbReference type="ARBA" id="ARBA00022737"/>
    </source>
</evidence>
<reference evidence="5" key="3">
    <citation type="submission" date="2015-06" db="UniProtKB">
        <authorList>
            <consortium name="EnsemblMetazoa"/>
        </authorList>
    </citation>
    <scope>IDENTIFICATION</scope>
</reference>
<dbReference type="SMART" id="SM00054">
    <property type="entry name" value="EFh"/>
    <property type="match status" value="4"/>
</dbReference>
<gene>
    <name evidence="5" type="primary">20217201</name>
    <name evidence="4" type="ORF">HELRODRAFT_91152</name>
</gene>
<feature type="domain" description="EF-hand" evidence="3">
    <location>
        <begin position="65"/>
        <end position="100"/>
    </location>
</feature>
<dbReference type="InterPro" id="IPR018247">
    <property type="entry name" value="EF_Hand_1_Ca_BS"/>
</dbReference>
<dbReference type="OrthoDB" id="26525at2759"/>
<dbReference type="HOGENOM" id="CLU_061288_2_0_1"/>
<dbReference type="EMBL" id="KB097783">
    <property type="protein sequence ID" value="ESN90012.1"/>
    <property type="molecule type" value="Genomic_DNA"/>
</dbReference>
<evidence type="ECO:0000259" key="3">
    <source>
        <dbReference type="PROSITE" id="PS50222"/>
    </source>
</evidence>
<proteinExistence type="predicted"/>
<feature type="domain" description="EF-hand" evidence="3">
    <location>
        <begin position="1"/>
        <end position="27"/>
    </location>
</feature>
<reference evidence="4 6" key="2">
    <citation type="journal article" date="2013" name="Nature">
        <title>Insights into bilaterian evolution from three spiralian genomes.</title>
        <authorList>
            <person name="Simakov O."/>
            <person name="Marletaz F."/>
            <person name="Cho S.J."/>
            <person name="Edsinger-Gonzales E."/>
            <person name="Havlak P."/>
            <person name="Hellsten U."/>
            <person name="Kuo D.H."/>
            <person name="Larsson T."/>
            <person name="Lv J."/>
            <person name="Arendt D."/>
            <person name="Savage R."/>
            <person name="Osoegawa K."/>
            <person name="de Jong P."/>
            <person name="Grimwood J."/>
            <person name="Chapman J.A."/>
            <person name="Shapiro H."/>
            <person name="Aerts A."/>
            <person name="Otillar R.P."/>
            <person name="Terry A.Y."/>
            <person name="Boore J.L."/>
            <person name="Grigoriev I.V."/>
            <person name="Lindberg D.R."/>
            <person name="Seaver E.C."/>
            <person name="Weisblat D.A."/>
            <person name="Putnam N.H."/>
            <person name="Rokhsar D.S."/>
        </authorList>
    </citation>
    <scope>NUCLEOTIDE SEQUENCE</scope>
</reference>
<dbReference type="STRING" id="6412.T1G804"/>
<keyword evidence="6" id="KW-1185">Reference proteome</keyword>
<dbReference type="Pfam" id="PF13499">
    <property type="entry name" value="EF-hand_7"/>
    <property type="match status" value="2"/>
</dbReference>
<dbReference type="CTD" id="20217201"/>
<dbReference type="RefSeq" id="XP_009031880.1">
    <property type="nucleotide sequence ID" value="XM_009033632.1"/>
</dbReference>
<dbReference type="InterPro" id="IPR011992">
    <property type="entry name" value="EF-hand-dom_pair"/>
</dbReference>
<organism evidence="5 6">
    <name type="scientific">Helobdella robusta</name>
    <name type="common">Californian leech</name>
    <dbReference type="NCBI Taxonomy" id="6412"/>
    <lineage>
        <taxon>Eukaryota</taxon>
        <taxon>Metazoa</taxon>
        <taxon>Spiralia</taxon>
        <taxon>Lophotrochozoa</taxon>
        <taxon>Annelida</taxon>
        <taxon>Clitellata</taxon>
        <taxon>Hirudinea</taxon>
        <taxon>Rhynchobdellida</taxon>
        <taxon>Glossiphoniidae</taxon>
        <taxon>Helobdella</taxon>
    </lineage>
</organism>
<evidence type="ECO:0000313" key="6">
    <source>
        <dbReference type="Proteomes" id="UP000015101"/>
    </source>
</evidence>
<dbReference type="AlphaFoldDB" id="T1G804"/>
<dbReference type="SUPFAM" id="SSF47473">
    <property type="entry name" value="EF-hand"/>
    <property type="match status" value="1"/>
</dbReference>
<evidence type="ECO:0000313" key="4">
    <source>
        <dbReference type="EMBL" id="ESN90012.1"/>
    </source>
</evidence>
<dbReference type="EMBL" id="AMQM01008465">
    <property type="status" value="NOT_ANNOTATED_CDS"/>
    <property type="molecule type" value="Genomic_DNA"/>
</dbReference>
<dbReference type="Proteomes" id="UP000015101">
    <property type="component" value="Unassembled WGS sequence"/>
</dbReference>
<name>T1G804_HELRO</name>
<dbReference type="GeneID" id="20217201"/>
<reference evidence="6" key="1">
    <citation type="submission" date="2012-12" db="EMBL/GenBank/DDBJ databases">
        <authorList>
            <person name="Hellsten U."/>
            <person name="Grimwood J."/>
            <person name="Chapman J.A."/>
            <person name="Shapiro H."/>
            <person name="Aerts A."/>
            <person name="Otillar R.P."/>
            <person name="Terry A.Y."/>
            <person name="Boore J.L."/>
            <person name="Simakov O."/>
            <person name="Marletaz F."/>
            <person name="Cho S.-J."/>
            <person name="Edsinger-Gonzales E."/>
            <person name="Havlak P."/>
            <person name="Kuo D.-H."/>
            <person name="Larsson T."/>
            <person name="Lv J."/>
            <person name="Arendt D."/>
            <person name="Savage R."/>
            <person name="Osoegawa K."/>
            <person name="de Jong P."/>
            <person name="Lindberg D.R."/>
            <person name="Seaver E.C."/>
            <person name="Weisblat D.A."/>
            <person name="Putnam N.H."/>
            <person name="Grigoriev I.V."/>
            <person name="Rokhsar D.S."/>
        </authorList>
    </citation>
    <scope>NUCLEOTIDE SEQUENCE</scope>
</reference>
<dbReference type="PANTHER" id="PTHR23050">
    <property type="entry name" value="CALCIUM BINDING PROTEIN"/>
    <property type="match status" value="1"/>
</dbReference>
<sequence length="130" mass="14801">FSTFDKDNDGKITVCEVHKTFNSLGMQVDYETCEQMVKQVDLDGNGQIDFEEFILLTTRSENPQSEEREVMEMFRLIDKDHSGSIEVEELKEAFVTLGMKLTIDDLNEMMKQADINGDGKIDYSGQSLTS</sequence>
<dbReference type="InterPro" id="IPR050145">
    <property type="entry name" value="Centrin_CML-like"/>
</dbReference>